<name>A0A0N4UG96_DRAME</name>
<organism evidence="3 5">
    <name type="scientific">Dracunculus medinensis</name>
    <name type="common">Guinea worm</name>
    <dbReference type="NCBI Taxonomy" id="318479"/>
    <lineage>
        <taxon>Eukaryota</taxon>
        <taxon>Metazoa</taxon>
        <taxon>Ecdysozoa</taxon>
        <taxon>Nematoda</taxon>
        <taxon>Chromadorea</taxon>
        <taxon>Rhabditida</taxon>
        <taxon>Spirurina</taxon>
        <taxon>Dracunculoidea</taxon>
        <taxon>Dracunculidae</taxon>
        <taxon>Dracunculus</taxon>
    </lineage>
</organism>
<dbReference type="WBParaSite" id="DME_0000650101-mRNA-1">
    <property type="protein sequence ID" value="DME_0000650101-mRNA-1"/>
    <property type="gene ID" value="DME_0000650101"/>
</dbReference>
<evidence type="ECO:0000313" key="2">
    <source>
        <dbReference type="EMBL" id="VDN59639.1"/>
    </source>
</evidence>
<dbReference type="EMBL" id="UYYG01001186">
    <property type="protein sequence ID" value="VDN59639.1"/>
    <property type="molecule type" value="Genomic_DNA"/>
</dbReference>
<sequence length="173" mass="20281">MFRDHCYGNKSMKRLYPDLIICGSKLDRPFKVNRFVEHEELIMLDDLCFQALSTPGHTNGHFIYRLITKDNVDCLFTGDFVFTAGIGRIFERNEQKMLESIFSLKKFSPSTLLFPGHEYALLNLSFAYSLDRNNSILNNMMQVVREQRRQQLPLVEQFNNLFEIGVFDSHWVS</sequence>
<dbReference type="OrthoDB" id="449487at2759"/>
<dbReference type="PANTHER" id="PTHR11935">
    <property type="entry name" value="BETA LACTAMASE DOMAIN"/>
    <property type="match status" value="1"/>
</dbReference>
<feature type="domain" description="Metallo-beta-lactamase" evidence="1">
    <location>
        <begin position="25"/>
        <end position="117"/>
    </location>
</feature>
<protein>
    <submittedName>
        <fullName evidence="5">Lactamase_B domain-containing protein</fullName>
    </submittedName>
</protein>
<dbReference type="STRING" id="318479.A0A0N4UG96"/>
<proteinExistence type="predicted"/>
<dbReference type="Gene3D" id="3.60.15.10">
    <property type="entry name" value="Ribonuclease Z/Hydroxyacylglutathione hydrolase-like"/>
    <property type="match status" value="1"/>
</dbReference>
<dbReference type="PANTHER" id="PTHR11935:SF116">
    <property type="entry name" value="HYDROLASE PNKD-RELATED"/>
    <property type="match status" value="1"/>
</dbReference>
<dbReference type="Proteomes" id="UP000038040">
    <property type="component" value="Unplaced"/>
</dbReference>
<accession>A0A0N4UG96</accession>
<gene>
    <name evidence="2" type="ORF">DME_LOCUS9612</name>
</gene>
<evidence type="ECO:0000259" key="1">
    <source>
        <dbReference type="Pfam" id="PF00753"/>
    </source>
</evidence>
<reference evidence="2 4" key="2">
    <citation type="submission" date="2018-11" db="EMBL/GenBank/DDBJ databases">
        <authorList>
            <consortium name="Pathogen Informatics"/>
        </authorList>
    </citation>
    <scope>NUCLEOTIDE SEQUENCE [LARGE SCALE GENOMIC DNA]</scope>
</reference>
<evidence type="ECO:0000313" key="5">
    <source>
        <dbReference type="WBParaSite" id="DME_0000650101-mRNA-1"/>
    </source>
</evidence>
<dbReference type="Proteomes" id="UP000274756">
    <property type="component" value="Unassembled WGS sequence"/>
</dbReference>
<keyword evidence="4" id="KW-1185">Reference proteome</keyword>
<dbReference type="Pfam" id="PF00753">
    <property type="entry name" value="Lactamase_B"/>
    <property type="match status" value="1"/>
</dbReference>
<evidence type="ECO:0000313" key="3">
    <source>
        <dbReference type="Proteomes" id="UP000038040"/>
    </source>
</evidence>
<evidence type="ECO:0000313" key="4">
    <source>
        <dbReference type="Proteomes" id="UP000274756"/>
    </source>
</evidence>
<dbReference type="SUPFAM" id="SSF56281">
    <property type="entry name" value="Metallo-hydrolase/oxidoreductase"/>
    <property type="match status" value="1"/>
</dbReference>
<dbReference type="InterPro" id="IPR001279">
    <property type="entry name" value="Metallo-B-lactamas"/>
</dbReference>
<dbReference type="AlphaFoldDB" id="A0A0N4UG96"/>
<dbReference type="InterPro" id="IPR036866">
    <property type="entry name" value="RibonucZ/Hydroxyglut_hydro"/>
</dbReference>
<reference evidence="5" key="1">
    <citation type="submission" date="2017-02" db="UniProtKB">
        <authorList>
            <consortium name="WormBaseParasite"/>
        </authorList>
    </citation>
    <scope>IDENTIFICATION</scope>
</reference>